<comment type="similarity">
    <text evidence="9">Belongs to the BCD1 family.</text>
</comment>
<dbReference type="GO" id="GO:0005634">
    <property type="term" value="C:nucleus"/>
    <property type="evidence" value="ECO:0007669"/>
    <property type="project" value="TreeGrafter"/>
</dbReference>
<proteinExistence type="inferred from homology"/>
<dbReference type="PANTHER" id="PTHR13483">
    <property type="entry name" value="BOX C_D SNORNA PROTEIN 1-RELATED"/>
    <property type="match status" value="1"/>
</dbReference>
<feature type="region of interest" description="Disordered" evidence="14">
    <location>
        <begin position="173"/>
        <end position="210"/>
    </location>
</feature>
<feature type="region of interest" description="Disordered" evidence="14">
    <location>
        <begin position="324"/>
        <end position="421"/>
    </location>
</feature>
<gene>
    <name evidence="16" type="ORF">EJ06DRAFT_556041</name>
</gene>
<keyword evidence="2" id="KW-0690">Ribosome biogenesis</keyword>
<organism evidence="16 17">
    <name type="scientific">Trichodelitschia bisporula</name>
    <dbReference type="NCBI Taxonomy" id="703511"/>
    <lineage>
        <taxon>Eukaryota</taxon>
        <taxon>Fungi</taxon>
        <taxon>Dikarya</taxon>
        <taxon>Ascomycota</taxon>
        <taxon>Pezizomycotina</taxon>
        <taxon>Dothideomycetes</taxon>
        <taxon>Dothideomycetes incertae sedis</taxon>
        <taxon>Phaeotrichales</taxon>
        <taxon>Phaeotrichaceae</taxon>
        <taxon>Trichodelitschia</taxon>
    </lineage>
</organism>
<dbReference type="GO" id="GO:0048254">
    <property type="term" value="P:snoRNA localization"/>
    <property type="evidence" value="ECO:0007669"/>
    <property type="project" value="TreeGrafter"/>
</dbReference>
<evidence type="ECO:0000256" key="9">
    <source>
        <dbReference type="ARBA" id="ARBA00049654"/>
    </source>
</evidence>
<dbReference type="OrthoDB" id="272357at2759"/>
<name>A0A6G1HZK6_9PEZI</name>
<evidence type="ECO:0000256" key="7">
    <source>
        <dbReference type="ARBA" id="ARBA00022843"/>
    </source>
</evidence>
<dbReference type="PANTHER" id="PTHR13483:SF11">
    <property type="entry name" value="ZINC FINGER HIT DOMAIN-CONTAINING PROTEIN 3"/>
    <property type="match status" value="1"/>
</dbReference>
<evidence type="ECO:0000256" key="2">
    <source>
        <dbReference type="ARBA" id="ARBA00022517"/>
    </source>
</evidence>
<evidence type="ECO:0000313" key="16">
    <source>
        <dbReference type="EMBL" id="KAF2401478.1"/>
    </source>
</evidence>
<dbReference type="GO" id="GO:0000492">
    <property type="term" value="P:box C/D snoRNP assembly"/>
    <property type="evidence" value="ECO:0007669"/>
    <property type="project" value="TreeGrafter"/>
</dbReference>
<dbReference type="Pfam" id="PF25790">
    <property type="entry name" value="BCD1"/>
    <property type="match status" value="1"/>
</dbReference>
<dbReference type="PROSITE" id="PS51083">
    <property type="entry name" value="ZF_HIT"/>
    <property type="match status" value="1"/>
</dbReference>
<dbReference type="Pfam" id="PF04438">
    <property type="entry name" value="zf-HIT"/>
    <property type="match status" value="1"/>
</dbReference>
<accession>A0A6G1HZK6</accession>
<feature type="domain" description="HIT-type" evidence="15">
    <location>
        <begin position="10"/>
        <end position="44"/>
    </location>
</feature>
<dbReference type="Proteomes" id="UP000799640">
    <property type="component" value="Unassembled WGS sequence"/>
</dbReference>
<evidence type="ECO:0000256" key="1">
    <source>
        <dbReference type="ARBA" id="ARBA00022499"/>
    </source>
</evidence>
<dbReference type="GO" id="GO:0000463">
    <property type="term" value="P:maturation of LSU-rRNA from tricistronic rRNA transcript (SSU-rRNA, 5.8S rRNA, LSU-rRNA)"/>
    <property type="evidence" value="ECO:0007669"/>
    <property type="project" value="TreeGrafter"/>
</dbReference>
<sequence>MADAPLSTLCSICHALPPRYTCPRCSTKTCSLPCITLHKARTSCTGIRDATAYKPRKELATAAGIDHDYNFLKRLEDARERSKRSLPEAVIPTPGYKNVKAARRLEHKCREAGVTVIKPPAGIGRAREDRTRVTNAHKLLWTVEWCLPQGERRLAEVDETTSLEKAYETVVKRPKRDARRAGLDTEKAGTEGKKAKREEQGNPVSEEGGAVSALASDTAALDVNVPDADAPVPAEVSTEVTPAAPTSERVYLYLAHPPNPSITGKRTILSPIPEGACLNAVLRGQTVLAFPTIVVLAEEPGEVAGGKVEGYILANVPAEEERGVLEGRAWREEGFEDNEDSSEEEESEESSEDDESEDEASEEDQSGEGSRGEELDEEGPSEGHGGADGDLAIVDENAVVVVQDAEDDEMGTQTHAAENSG</sequence>
<dbReference type="GO" id="GO:0008270">
    <property type="term" value="F:zinc ion binding"/>
    <property type="evidence" value="ECO:0007669"/>
    <property type="project" value="UniProtKB-UniRule"/>
</dbReference>
<dbReference type="InterPro" id="IPR057721">
    <property type="entry name" value="BCD1_alpha/beta"/>
</dbReference>
<dbReference type="SUPFAM" id="SSF144232">
    <property type="entry name" value="HIT/MYND zinc finger-like"/>
    <property type="match status" value="1"/>
</dbReference>
<evidence type="ECO:0000256" key="11">
    <source>
        <dbReference type="ARBA" id="ARBA00068630"/>
    </source>
</evidence>
<evidence type="ECO:0000256" key="10">
    <source>
        <dbReference type="ARBA" id="ARBA00061949"/>
    </source>
</evidence>
<evidence type="ECO:0000313" key="17">
    <source>
        <dbReference type="Proteomes" id="UP000799640"/>
    </source>
</evidence>
<evidence type="ECO:0000256" key="6">
    <source>
        <dbReference type="ARBA" id="ARBA00022833"/>
    </source>
</evidence>
<comment type="subunit">
    <text evidence="10">Interacts with FBL, SNU13, NOP58, NUFIP1, RUVBL1, RUVBL2 and TAF9. Interacts (via HIT-type zinc finger) with the RUVBL1/RUVBL2 complex in the presence of ADP.</text>
</comment>
<feature type="compositionally biased region" description="Basic and acidic residues" evidence="14">
    <location>
        <begin position="324"/>
        <end position="333"/>
    </location>
</feature>
<protein>
    <recommendedName>
        <fullName evidence="11">Box C/D snoRNA protein 1</fullName>
    </recommendedName>
    <alternativeName>
        <fullName evidence="12">Zinc finger HIT domain-containing protein 6</fullName>
    </alternativeName>
</protein>
<evidence type="ECO:0000256" key="13">
    <source>
        <dbReference type="PROSITE-ProRule" id="PRU00453"/>
    </source>
</evidence>
<dbReference type="EMBL" id="ML996693">
    <property type="protein sequence ID" value="KAF2401478.1"/>
    <property type="molecule type" value="Genomic_DNA"/>
</dbReference>
<dbReference type="InterPro" id="IPR051639">
    <property type="entry name" value="BCD1"/>
</dbReference>
<keyword evidence="6" id="KW-0862">Zinc</keyword>
<dbReference type="AlphaFoldDB" id="A0A6G1HZK6"/>
<dbReference type="FunFam" id="3.30.60.190:FF:000001">
    <property type="entry name" value="box C/D snoRNA protein 1"/>
    <property type="match status" value="1"/>
</dbReference>
<evidence type="ECO:0000256" key="12">
    <source>
        <dbReference type="ARBA" id="ARBA00077531"/>
    </source>
</evidence>
<reference evidence="16" key="1">
    <citation type="journal article" date="2020" name="Stud. Mycol.">
        <title>101 Dothideomycetes genomes: a test case for predicting lifestyles and emergence of pathogens.</title>
        <authorList>
            <person name="Haridas S."/>
            <person name="Albert R."/>
            <person name="Binder M."/>
            <person name="Bloem J."/>
            <person name="Labutti K."/>
            <person name="Salamov A."/>
            <person name="Andreopoulos B."/>
            <person name="Baker S."/>
            <person name="Barry K."/>
            <person name="Bills G."/>
            <person name="Bluhm B."/>
            <person name="Cannon C."/>
            <person name="Castanera R."/>
            <person name="Culley D."/>
            <person name="Daum C."/>
            <person name="Ezra D."/>
            <person name="Gonzalez J."/>
            <person name="Henrissat B."/>
            <person name="Kuo A."/>
            <person name="Liang C."/>
            <person name="Lipzen A."/>
            <person name="Lutzoni F."/>
            <person name="Magnuson J."/>
            <person name="Mondo S."/>
            <person name="Nolan M."/>
            <person name="Ohm R."/>
            <person name="Pangilinan J."/>
            <person name="Park H.-J."/>
            <person name="Ramirez L."/>
            <person name="Alfaro M."/>
            <person name="Sun H."/>
            <person name="Tritt A."/>
            <person name="Yoshinaga Y."/>
            <person name="Zwiers L.-H."/>
            <person name="Turgeon B."/>
            <person name="Goodwin S."/>
            <person name="Spatafora J."/>
            <person name="Crous P."/>
            <person name="Grigoriev I."/>
        </authorList>
    </citation>
    <scope>NUCLEOTIDE SEQUENCE</scope>
    <source>
        <strain evidence="16">CBS 262.69</strain>
    </source>
</reference>
<dbReference type="Gene3D" id="3.30.60.190">
    <property type="match status" value="1"/>
</dbReference>
<keyword evidence="5 13" id="KW-0863">Zinc-finger</keyword>
<feature type="compositionally biased region" description="Basic and acidic residues" evidence="14">
    <location>
        <begin position="179"/>
        <end position="200"/>
    </location>
</feature>
<dbReference type="GO" id="GO:0070761">
    <property type="term" value="C:pre-snoRNP complex"/>
    <property type="evidence" value="ECO:0007669"/>
    <property type="project" value="TreeGrafter"/>
</dbReference>
<feature type="compositionally biased region" description="Acidic residues" evidence="14">
    <location>
        <begin position="334"/>
        <end position="366"/>
    </location>
</feature>
<evidence type="ECO:0000256" key="5">
    <source>
        <dbReference type="ARBA" id="ARBA00022771"/>
    </source>
</evidence>
<evidence type="ECO:0000256" key="4">
    <source>
        <dbReference type="ARBA" id="ARBA00022723"/>
    </source>
</evidence>
<keyword evidence="3" id="KW-0597">Phosphoprotein</keyword>
<keyword evidence="1" id="KW-1017">Isopeptide bond</keyword>
<feature type="compositionally biased region" description="Low complexity" evidence="14">
    <location>
        <begin position="392"/>
        <end position="403"/>
    </location>
</feature>
<keyword evidence="7" id="KW-0832">Ubl conjugation</keyword>
<evidence type="ECO:0000256" key="3">
    <source>
        <dbReference type="ARBA" id="ARBA00022553"/>
    </source>
</evidence>
<comment type="function">
    <text evidence="8">Required for box C/D snoRNAs accumulation involved in snoRNA processing, snoRNA transport to the nucleolus and ribosome biogenesis.</text>
</comment>
<feature type="compositionally biased region" description="Polar residues" evidence="14">
    <location>
        <begin position="411"/>
        <end position="421"/>
    </location>
</feature>
<evidence type="ECO:0000256" key="14">
    <source>
        <dbReference type="SAM" id="MobiDB-lite"/>
    </source>
</evidence>
<dbReference type="CDD" id="cd23023">
    <property type="entry name" value="zf-HIT_BCD1"/>
    <property type="match status" value="1"/>
</dbReference>
<evidence type="ECO:0000256" key="8">
    <source>
        <dbReference type="ARBA" id="ARBA00049598"/>
    </source>
</evidence>
<evidence type="ECO:0000259" key="15">
    <source>
        <dbReference type="PROSITE" id="PS51083"/>
    </source>
</evidence>
<dbReference type="InterPro" id="IPR007529">
    <property type="entry name" value="Znf_HIT"/>
</dbReference>
<keyword evidence="4" id="KW-0479">Metal-binding</keyword>
<keyword evidence="17" id="KW-1185">Reference proteome</keyword>